<dbReference type="InParanoid" id="A0A1S4FE70"/>
<dbReference type="Proteomes" id="UP000008820">
    <property type="component" value="Chromosome 2"/>
</dbReference>
<dbReference type="PANTHER" id="PTHR11012">
    <property type="entry name" value="PROTEIN KINASE-LIKE DOMAIN-CONTAINING"/>
    <property type="match status" value="1"/>
</dbReference>
<dbReference type="SMART" id="SM00587">
    <property type="entry name" value="CHK"/>
    <property type="match status" value="1"/>
</dbReference>
<gene>
    <name evidence="1" type="primary">5568175</name>
</gene>
<dbReference type="AlphaFoldDB" id="A0A1S4FE70"/>
<name>A0A1S4FE70_AEDAE</name>
<sequence length="438" mass="51084">MTDSIGGQGYPMNSFRELISAEDCEQIVRNALGSDKAAVIEYTITKIPGHIGFLGEYLQLEVLVENNGHQSSERYFLKSLPITDKNQRAMMVSLGFFRKEVVVYSRILSEFGHNEATSCKWRPNCYLTREDLIVLEDLKWQQGFSMIHFQTALEQSHLNLVLESVAQMHALSLNYEYNCVDGQRLDELYADVLFETTVIRDNSWFMAGLSGIKAIALNGTKYCADPAKKQIMEQQIDEKLNEIFEVVKPTHDFQSVLVHRDIWLNNLMFQYEKDSSTGEDKLDTPKSCILLDFQICRYLPPIVDFILTLYLTTRRSHRDEFFQDYLSFYYERLSDKMRGFGLDPDQVLSRSELERSLGHYKIIAQVFSGVYLGLTNLPENVLDQLHQDDPELYHQYCNSNRDEFLLKYLREDEFYRETMTECVEEIVEYFFGFGEEDQ</sequence>
<dbReference type="OrthoDB" id="6334212at2759"/>
<dbReference type="GO" id="GO:0004672">
    <property type="term" value="F:protein kinase activity"/>
    <property type="evidence" value="ECO:0007669"/>
    <property type="project" value="InterPro"/>
</dbReference>
<dbReference type="EnsemblMetazoa" id="AAEL006617-RA">
    <property type="protein sequence ID" value="AAEL006617-PA"/>
    <property type="gene ID" value="AAEL006617"/>
</dbReference>
<dbReference type="SUPFAM" id="SSF56112">
    <property type="entry name" value="Protein kinase-like (PK-like)"/>
    <property type="match status" value="1"/>
</dbReference>
<evidence type="ECO:0000313" key="2">
    <source>
        <dbReference type="Proteomes" id="UP000008820"/>
    </source>
</evidence>
<dbReference type="InterPro" id="IPR011009">
    <property type="entry name" value="Kinase-like_dom_sf"/>
</dbReference>
<evidence type="ECO:0000313" key="1">
    <source>
        <dbReference type="EnsemblMetazoa" id="AAEL006617-PA"/>
    </source>
</evidence>
<dbReference type="InterPro" id="IPR000719">
    <property type="entry name" value="Prot_kinase_dom"/>
</dbReference>
<proteinExistence type="predicted"/>
<accession>A0A1S4FE70</accession>
<dbReference type="VEuPathDB" id="VectorBase:AAEL006617"/>
<dbReference type="PROSITE" id="PS50011">
    <property type="entry name" value="PROTEIN_KINASE_DOM"/>
    <property type="match status" value="1"/>
</dbReference>
<dbReference type="Pfam" id="PF02958">
    <property type="entry name" value="EcKL"/>
    <property type="match status" value="1"/>
</dbReference>
<dbReference type="InterPro" id="IPR004119">
    <property type="entry name" value="EcKL"/>
</dbReference>
<reference evidence="1 2" key="1">
    <citation type="submission" date="2017-06" db="EMBL/GenBank/DDBJ databases">
        <title>Aedes aegypti genome working group (AGWG) sequencing and assembly.</title>
        <authorList>
            <consortium name="Aedes aegypti Genome Working Group (AGWG)"/>
            <person name="Matthews B.J."/>
        </authorList>
    </citation>
    <scope>NUCLEOTIDE SEQUENCE [LARGE SCALE GENOMIC DNA]</scope>
    <source>
        <strain evidence="1 2">LVP_AGWG</strain>
    </source>
</reference>
<reference evidence="1" key="2">
    <citation type="submission" date="2020-05" db="UniProtKB">
        <authorList>
            <consortium name="EnsemblMetazoa"/>
        </authorList>
    </citation>
    <scope>IDENTIFICATION</scope>
    <source>
        <strain evidence="1">LVP_AGWG</strain>
    </source>
</reference>
<dbReference type="Gene3D" id="3.90.1200.10">
    <property type="match status" value="1"/>
</dbReference>
<keyword evidence="2" id="KW-1185">Reference proteome</keyword>
<dbReference type="PANTHER" id="PTHR11012:SF59">
    <property type="entry name" value="CHK KINASE-LIKE DOMAIN-CONTAINING PROTEIN-RELATED"/>
    <property type="match status" value="1"/>
</dbReference>
<dbReference type="GO" id="GO:0005524">
    <property type="term" value="F:ATP binding"/>
    <property type="evidence" value="ECO:0007669"/>
    <property type="project" value="InterPro"/>
</dbReference>
<organism evidence="1 2">
    <name type="scientific">Aedes aegypti</name>
    <name type="common">Yellowfever mosquito</name>
    <name type="synonym">Culex aegypti</name>
    <dbReference type="NCBI Taxonomy" id="7159"/>
    <lineage>
        <taxon>Eukaryota</taxon>
        <taxon>Metazoa</taxon>
        <taxon>Ecdysozoa</taxon>
        <taxon>Arthropoda</taxon>
        <taxon>Hexapoda</taxon>
        <taxon>Insecta</taxon>
        <taxon>Pterygota</taxon>
        <taxon>Neoptera</taxon>
        <taxon>Endopterygota</taxon>
        <taxon>Diptera</taxon>
        <taxon>Nematocera</taxon>
        <taxon>Culicoidea</taxon>
        <taxon>Culicidae</taxon>
        <taxon>Culicinae</taxon>
        <taxon>Aedini</taxon>
        <taxon>Aedes</taxon>
        <taxon>Stegomyia</taxon>
    </lineage>
</organism>
<dbReference type="InterPro" id="IPR015897">
    <property type="entry name" value="CHK_kinase-like"/>
</dbReference>
<protein>
    <submittedName>
        <fullName evidence="1">Uncharacterized protein</fullName>
    </submittedName>
</protein>